<proteinExistence type="predicted"/>
<evidence type="ECO:0000313" key="3">
    <source>
        <dbReference type="Proteomes" id="UP000749740"/>
    </source>
</evidence>
<protein>
    <submittedName>
        <fullName evidence="2">Uncharacterized protein</fullName>
    </submittedName>
</protein>
<gene>
    <name evidence="2" type="ORF">HJB63_14305</name>
</gene>
<evidence type="ECO:0000313" key="2">
    <source>
        <dbReference type="EMBL" id="MBX5023732.1"/>
    </source>
</evidence>
<organism evidence="2 3">
    <name type="scientific">Rhizobium lentis</name>
    <dbReference type="NCBI Taxonomy" id="1138194"/>
    <lineage>
        <taxon>Bacteria</taxon>
        <taxon>Pseudomonadati</taxon>
        <taxon>Pseudomonadota</taxon>
        <taxon>Alphaproteobacteria</taxon>
        <taxon>Hyphomicrobiales</taxon>
        <taxon>Rhizobiaceae</taxon>
        <taxon>Rhizobium/Agrobacterium group</taxon>
        <taxon>Rhizobium</taxon>
    </lineage>
</organism>
<keyword evidence="1" id="KW-0472">Membrane</keyword>
<comment type="caution">
    <text evidence="2">The sequence shown here is derived from an EMBL/GenBank/DDBJ whole genome shotgun (WGS) entry which is preliminary data.</text>
</comment>
<name>A0A9Q3MBS2_9HYPH</name>
<keyword evidence="1" id="KW-0812">Transmembrane</keyword>
<dbReference type="AlphaFoldDB" id="A0A9Q3MBS2"/>
<accession>A0A9Q3MBS2</accession>
<feature type="transmembrane region" description="Helical" evidence="1">
    <location>
        <begin position="160"/>
        <end position="179"/>
    </location>
</feature>
<evidence type="ECO:0000256" key="1">
    <source>
        <dbReference type="SAM" id="Phobius"/>
    </source>
</evidence>
<keyword evidence="1" id="KW-1133">Transmembrane helix</keyword>
<reference evidence="2" key="1">
    <citation type="submission" date="2020-04" db="EMBL/GenBank/DDBJ databases">
        <title>Global-level population genomics: horizontal gene transfer, symbiosis and evolution in Rhizobia.</title>
        <authorList>
            <person name="Gai Y."/>
        </authorList>
    </citation>
    <scope>NUCLEOTIDE SEQUENCE</scope>
    <source>
        <strain evidence="2">BLR57</strain>
    </source>
</reference>
<dbReference type="Proteomes" id="UP000749740">
    <property type="component" value="Unassembled WGS sequence"/>
</dbReference>
<sequence>MKAGSGIPLWVVALLAALCLGVLAWTTFGFVVPFKHETGQAVLDTYFAGYDESAVFHMQKLLDENETAAKLLSAMYFGPELIFPALLTALLFLVFFRLGPVGSWFGRPLHPLIAKAIYLLPFIYGISDYGENISSLIAFSEGTSAGLAMHLLPWMTRLKFASLAICFIVATRLAIARWLSTGEDRSWEG</sequence>
<dbReference type="EMBL" id="JABDYC010000003">
    <property type="protein sequence ID" value="MBX5023732.1"/>
    <property type="molecule type" value="Genomic_DNA"/>
</dbReference>
<dbReference type="RefSeq" id="WP_221104781.1">
    <property type="nucleotide sequence ID" value="NZ_JABDXU010000005.1"/>
</dbReference>
<feature type="transmembrane region" description="Helical" evidence="1">
    <location>
        <begin position="81"/>
        <end position="99"/>
    </location>
</feature>